<keyword evidence="2" id="KW-0539">Nucleus</keyword>
<evidence type="ECO:0000256" key="1">
    <source>
        <dbReference type="ARBA" id="ARBA00004123"/>
    </source>
</evidence>
<feature type="region of interest" description="Disordered" evidence="3">
    <location>
        <begin position="932"/>
        <end position="1004"/>
    </location>
</feature>
<evidence type="ECO:0000313" key="6">
    <source>
        <dbReference type="EMBL" id="CAF0988764.1"/>
    </source>
</evidence>
<dbReference type="AlphaFoldDB" id="A0A813PEX9"/>
<dbReference type="OrthoDB" id="1305878at2759"/>
<evidence type="ECO:0000313" key="9">
    <source>
        <dbReference type="Proteomes" id="UP000663829"/>
    </source>
</evidence>
<feature type="region of interest" description="Disordered" evidence="3">
    <location>
        <begin position="729"/>
        <end position="813"/>
    </location>
</feature>
<evidence type="ECO:0000313" key="5">
    <source>
        <dbReference type="EMBL" id="CAF0749533.1"/>
    </source>
</evidence>
<feature type="compositionally biased region" description="Polar residues" evidence="3">
    <location>
        <begin position="735"/>
        <end position="746"/>
    </location>
</feature>
<evidence type="ECO:0000313" key="8">
    <source>
        <dbReference type="EMBL" id="CAF3758926.1"/>
    </source>
</evidence>
<protein>
    <recommendedName>
        <fullName evidence="4">RAWUL domain-containing protein</fullName>
    </recommendedName>
</protein>
<organism evidence="5 9">
    <name type="scientific">Didymodactylos carnosus</name>
    <dbReference type="NCBI Taxonomy" id="1234261"/>
    <lineage>
        <taxon>Eukaryota</taxon>
        <taxon>Metazoa</taxon>
        <taxon>Spiralia</taxon>
        <taxon>Gnathifera</taxon>
        <taxon>Rotifera</taxon>
        <taxon>Eurotatoria</taxon>
        <taxon>Bdelloidea</taxon>
        <taxon>Philodinida</taxon>
        <taxon>Philodinidae</taxon>
        <taxon>Didymodactylos</taxon>
    </lineage>
</organism>
<dbReference type="GO" id="GO:0005634">
    <property type="term" value="C:nucleus"/>
    <property type="evidence" value="ECO:0007669"/>
    <property type="project" value="UniProtKB-SubCell"/>
</dbReference>
<dbReference type="Proteomes" id="UP000677228">
    <property type="component" value="Unassembled WGS sequence"/>
</dbReference>
<name>A0A813PEX9_9BILA</name>
<dbReference type="Proteomes" id="UP000681722">
    <property type="component" value="Unassembled WGS sequence"/>
</dbReference>
<dbReference type="EMBL" id="CAJOBA010005952">
    <property type="protein sequence ID" value="CAF3758926.1"/>
    <property type="molecule type" value="Genomic_DNA"/>
</dbReference>
<evidence type="ECO:0000256" key="3">
    <source>
        <dbReference type="SAM" id="MobiDB-lite"/>
    </source>
</evidence>
<feature type="compositionally biased region" description="Basic and acidic residues" evidence="3">
    <location>
        <begin position="748"/>
        <end position="777"/>
    </location>
</feature>
<dbReference type="Gene3D" id="3.10.20.90">
    <property type="entry name" value="Phosphatidylinositol 3-kinase Catalytic Subunit, Chain A, domain 1"/>
    <property type="match status" value="1"/>
</dbReference>
<comment type="caution">
    <text evidence="5">The sequence shown here is derived from an EMBL/GenBank/DDBJ whole genome shotgun (WGS) entry which is preliminary data.</text>
</comment>
<dbReference type="EMBL" id="CAJOBC010000061">
    <property type="protein sequence ID" value="CAF3528868.1"/>
    <property type="molecule type" value="Genomic_DNA"/>
</dbReference>
<evidence type="ECO:0000313" key="7">
    <source>
        <dbReference type="EMBL" id="CAF3528868.1"/>
    </source>
</evidence>
<feature type="domain" description="RAWUL" evidence="4">
    <location>
        <begin position="159"/>
        <end position="227"/>
    </location>
</feature>
<accession>A0A813PEX9</accession>
<comment type="subcellular location">
    <subcellularLocation>
        <location evidence="1">Nucleus</location>
    </subcellularLocation>
</comment>
<dbReference type="PANTHER" id="PTHR45893">
    <property type="entry name" value="POLYCOMB GROUP RING FINGER PROTEIN"/>
    <property type="match status" value="1"/>
</dbReference>
<dbReference type="InterPro" id="IPR013083">
    <property type="entry name" value="Znf_RING/FYVE/PHD"/>
</dbReference>
<dbReference type="Pfam" id="PF16207">
    <property type="entry name" value="RAWUL"/>
    <property type="match status" value="1"/>
</dbReference>
<reference evidence="5" key="1">
    <citation type="submission" date="2021-02" db="EMBL/GenBank/DDBJ databases">
        <authorList>
            <person name="Nowell W R."/>
        </authorList>
    </citation>
    <scope>NUCLEOTIDE SEQUENCE</scope>
</reference>
<keyword evidence="9" id="KW-1185">Reference proteome</keyword>
<evidence type="ECO:0000259" key="4">
    <source>
        <dbReference type="Pfam" id="PF16207"/>
    </source>
</evidence>
<feature type="compositionally biased region" description="Basic residues" evidence="3">
    <location>
        <begin position="986"/>
        <end position="997"/>
    </location>
</feature>
<sequence>MWAPKLRFICRTCIVNYFNNDENNTCPICYCTPHPAKPLLSLKKDRNLQYLVYKIIPNLFKNEMFERRQFYSQNDSAIQLNSCFPEEELGELSEIILKTDDIVELMNVLIEYNEKGKLTNSSDVVDDEQQSLVTDVKTEPYQQDEFNKNLIDKSSHHHYLQCSSNLPICILKKFLKKSLCLPDITPRLIIDIMYDELLIKDHFTLNDIVNIYGWRRKKTSQFHLFYRIRKEYQEDLLDESNEETLVTNDKQQSEELIEETLLCSSLKINTIIENNNEEQTQQPVLQPSLTPENLPVTFLIKSPCKVNSIITPIKKKYNRKVKRINSEHKRQQHTVKSTTQPLIMPRGATILALPAGMILKNGTNIFNLAPSENKTEVKLDNEHKSTTIKTYYSHTSNNSPTSTSFNGLSSFLPITPSSNLSSISPNKVLLQKTEQQQFENEIIPLKEHNAIMLHCNTVTSMATPINYTLNSTTHTSTTKHNADNDEDTMKIKPQIFKRYERQHALDDTTNLKIKTMNSPTNCNSYIMKPNDSAEQCSVNNNLDLSIIRSDVSSIDFVEATPDHSIDKPYCSVKSSDFVISKSVDVHKEEILSPIIDRPDDSAQMRNTHSYSDVIKEANKVLTDEPTFTSITSINSNSSENGRTSNAGRPILKLVKPIATVSPLNSTINNCIEQKQNKMVMSIDDLPKQISNNKIAEKEDAGILRPNTKRRLSKILPINEKIVQVCEPYHKEESNGSRVIEQTSSSSHKNKEYSTKHENNDLSKKEDKQEVSIKDILIKRSRKTSCSTSSTSKNKTKKASKNTSQTHSEEESTVIKRRMSNCNSLPNAFLSPNQQQMFQQHAAFFNIFNYSYLIDPSAAMIMNACDPRFFTSPPNSWAPPFDITHLSRMRSSIKNYSTDPTSKTPHDLNSVSLKDFIESKSKLDTNETSTDIIAPLNPFHNSEPLTSPSTDLPTPLSTQDNLLSLTRTSSSNSFHSCSRGENDKSKQNHSSKSNHHSSRSSSLTLSSNCSANVLASSSISLTTVNGASS</sequence>
<dbReference type="Proteomes" id="UP000682733">
    <property type="component" value="Unassembled WGS sequence"/>
</dbReference>
<feature type="compositionally biased region" description="Low complexity" evidence="3">
    <location>
        <begin position="941"/>
        <end position="976"/>
    </location>
</feature>
<dbReference type="InterPro" id="IPR032443">
    <property type="entry name" value="RAWUL"/>
</dbReference>
<proteinExistence type="predicted"/>
<dbReference type="EMBL" id="CAJNOK010005944">
    <property type="protein sequence ID" value="CAF0988764.1"/>
    <property type="molecule type" value="Genomic_DNA"/>
</dbReference>
<dbReference type="Proteomes" id="UP000663829">
    <property type="component" value="Unassembled WGS sequence"/>
</dbReference>
<dbReference type="InterPro" id="IPR051507">
    <property type="entry name" value="PcG_RING_finger"/>
</dbReference>
<dbReference type="EMBL" id="CAJNOQ010000061">
    <property type="protein sequence ID" value="CAF0749533.1"/>
    <property type="molecule type" value="Genomic_DNA"/>
</dbReference>
<feature type="compositionally biased region" description="Low complexity" evidence="3">
    <location>
        <begin position="783"/>
        <end position="792"/>
    </location>
</feature>
<gene>
    <name evidence="5" type="ORF">GPM918_LOCUS745</name>
    <name evidence="6" type="ORF">OVA965_LOCUS13963</name>
    <name evidence="7" type="ORF">SRO942_LOCUS746</name>
    <name evidence="8" type="ORF">TMI583_LOCUS13967</name>
</gene>
<evidence type="ECO:0000256" key="2">
    <source>
        <dbReference type="ARBA" id="ARBA00023242"/>
    </source>
</evidence>
<dbReference type="Gene3D" id="3.30.40.10">
    <property type="entry name" value="Zinc/RING finger domain, C3HC4 (zinc finger)"/>
    <property type="match status" value="1"/>
</dbReference>